<dbReference type="EMBL" id="JAUTXT010000023">
    <property type="protein sequence ID" value="KAK3673809.1"/>
    <property type="molecule type" value="Genomic_DNA"/>
</dbReference>
<organism evidence="1 2">
    <name type="scientific">Recurvomyces mirabilis</name>
    <dbReference type="NCBI Taxonomy" id="574656"/>
    <lineage>
        <taxon>Eukaryota</taxon>
        <taxon>Fungi</taxon>
        <taxon>Dikarya</taxon>
        <taxon>Ascomycota</taxon>
        <taxon>Pezizomycotina</taxon>
        <taxon>Dothideomycetes</taxon>
        <taxon>Dothideomycetidae</taxon>
        <taxon>Mycosphaerellales</taxon>
        <taxon>Teratosphaeriaceae</taxon>
        <taxon>Recurvomyces</taxon>
    </lineage>
</organism>
<dbReference type="AlphaFoldDB" id="A0AAE1C0D4"/>
<keyword evidence="2" id="KW-1185">Reference proteome</keyword>
<dbReference type="GO" id="GO:0005634">
    <property type="term" value="C:nucleus"/>
    <property type="evidence" value="ECO:0007669"/>
    <property type="project" value="TreeGrafter"/>
</dbReference>
<dbReference type="Gene3D" id="3.40.50.620">
    <property type="entry name" value="HUPs"/>
    <property type="match status" value="1"/>
</dbReference>
<gene>
    <name evidence="1" type="ORF">LTR78_006364</name>
</gene>
<dbReference type="PANTHER" id="PTHR31285">
    <property type="entry name" value="NICOTINAMIDE MONONUCLEOTIDE ADENYLYLTRANSFERASE"/>
    <property type="match status" value="1"/>
</dbReference>
<evidence type="ECO:0008006" key="3">
    <source>
        <dbReference type="Google" id="ProtNLM"/>
    </source>
</evidence>
<dbReference type="GO" id="GO:0005737">
    <property type="term" value="C:cytoplasm"/>
    <property type="evidence" value="ECO:0007669"/>
    <property type="project" value="TreeGrafter"/>
</dbReference>
<dbReference type="GO" id="GO:0016887">
    <property type="term" value="F:ATP hydrolysis activity"/>
    <property type="evidence" value="ECO:0007669"/>
    <property type="project" value="TreeGrafter"/>
</dbReference>
<dbReference type="SUPFAM" id="SSF52374">
    <property type="entry name" value="Nucleotidylyl transferase"/>
    <property type="match status" value="1"/>
</dbReference>
<comment type="caution">
    <text evidence="1">The sequence shown here is derived from an EMBL/GenBank/DDBJ whole genome shotgun (WGS) entry which is preliminary data.</text>
</comment>
<dbReference type="GO" id="GO:0000309">
    <property type="term" value="F:nicotinamide-nucleotide adenylyltransferase activity"/>
    <property type="evidence" value="ECO:0007669"/>
    <property type="project" value="TreeGrafter"/>
</dbReference>
<evidence type="ECO:0000313" key="2">
    <source>
        <dbReference type="Proteomes" id="UP001274830"/>
    </source>
</evidence>
<accession>A0AAE1C0D4</accession>
<protein>
    <recommendedName>
        <fullName evidence="3">Nicotinamide-nucleotide adenylyltransferase</fullName>
    </recommendedName>
</protein>
<sequence length="309" mass="34013">MASTLNSNTYRSLVPMLASALKDFQSSGSRFRVLKTVNTSDLQPRDPVKLSPDESPKTLFILDSSFNPPSIAHQTLASSALHKSSSDAHPKPHRLLLLFATMNAEKAPSAASFEQRLTLMTLFATDLLSSLKESSDHSASAVDIGVTSLPYYTDKSAAIDTEGMRDFYPSKPAHVHLVGYDTITRFFAPKYYPKFNPPLSALDPYFNAGHCLRVTLRPDDEYGSVDDQKAFIQRIETGEMEKEGAKKEWSKQIEVVPPNPRAGVSSTRVRKAAKAGRWEEVQDLCTAGVAAYVESESLYEGDDRGAKMA</sequence>
<name>A0AAE1C0D4_9PEZI</name>
<proteinExistence type="predicted"/>
<dbReference type="Proteomes" id="UP001274830">
    <property type="component" value="Unassembled WGS sequence"/>
</dbReference>
<dbReference type="PANTHER" id="PTHR31285:SF0">
    <property type="entry name" value="NICOTINAMIDE MONONUCLEOTIDE ADENYLYLTRANSFERASE"/>
    <property type="match status" value="1"/>
</dbReference>
<dbReference type="InterPro" id="IPR014729">
    <property type="entry name" value="Rossmann-like_a/b/a_fold"/>
</dbReference>
<reference evidence="1" key="1">
    <citation type="submission" date="2023-07" db="EMBL/GenBank/DDBJ databases">
        <title>Black Yeasts Isolated from many extreme environments.</title>
        <authorList>
            <person name="Coleine C."/>
            <person name="Stajich J.E."/>
            <person name="Selbmann L."/>
        </authorList>
    </citation>
    <scope>NUCLEOTIDE SEQUENCE</scope>
    <source>
        <strain evidence="1">CCFEE 5485</strain>
    </source>
</reference>
<evidence type="ECO:0000313" key="1">
    <source>
        <dbReference type="EMBL" id="KAK3673809.1"/>
    </source>
</evidence>